<proteinExistence type="predicted"/>
<reference evidence="2" key="1">
    <citation type="journal article" date="2019" name="Int. J. Syst. Evol. Microbiol.">
        <title>The Global Catalogue of Microorganisms (GCM) 10K type strain sequencing project: providing services to taxonomists for standard genome sequencing and annotation.</title>
        <authorList>
            <consortium name="The Broad Institute Genomics Platform"/>
            <consortium name="The Broad Institute Genome Sequencing Center for Infectious Disease"/>
            <person name="Wu L."/>
            <person name="Ma J."/>
        </authorList>
    </citation>
    <scope>NUCLEOTIDE SEQUENCE [LARGE SCALE GENOMIC DNA]</scope>
    <source>
        <strain evidence="2">CCUG 43304</strain>
    </source>
</reference>
<dbReference type="Proteomes" id="UP001596306">
    <property type="component" value="Unassembled WGS sequence"/>
</dbReference>
<name>A0ABW1VDD9_9MICO</name>
<dbReference type="RefSeq" id="WP_386727834.1">
    <property type="nucleotide sequence ID" value="NZ_JBHSTP010000001.1"/>
</dbReference>
<protein>
    <submittedName>
        <fullName evidence="1">DivIVA domain-containing protein</fullName>
    </submittedName>
</protein>
<keyword evidence="2" id="KW-1185">Reference proteome</keyword>
<gene>
    <name evidence="1" type="ORF">ACFQB0_03950</name>
</gene>
<evidence type="ECO:0000313" key="1">
    <source>
        <dbReference type="EMBL" id="MFC6355262.1"/>
    </source>
</evidence>
<dbReference type="NCBIfam" id="TIGR03544">
    <property type="entry name" value="DivI1A_domain"/>
    <property type="match status" value="2"/>
</dbReference>
<dbReference type="InterPro" id="IPR019933">
    <property type="entry name" value="DivIVA_domain"/>
</dbReference>
<dbReference type="InterPro" id="IPR019932">
    <property type="entry name" value="CHP03543"/>
</dbReference>
<dbReference type="NCBIfam" id="TIGR03543">
    <property type="entry name" value="divI1A_rptt_fam"/>
    <property type="match status" value="1"/>
</dbReference>
<comment type="caution">
    <text evidence="1">The sequence shown here is derived from an EMBL/GenBank/DDBJ whole genome shotgun (WGS) entry which is preliminary data.</text>
</comment>
<accession>A0ABW1VDD9</accession>
<evidence type="ECO:0000313" key="2">
    <source>
        <dbReference type="Proteomes" id="UP001596306"/>
    </source>
</evidence>
<organism evidence="1 2">
    <name type="scientific">Luethyella okanaganae</name>
    <dbReference type="NCBI Taxonomy" id="69372"/>
    <lineage>
        <taxon>Bacteria</taxon>
        <taxon>Bacillati</taxon>
        <taxon>Actinomycetota</taxon>
        <taxon>Actinomycetes</taxon>
        <taxon>Micrococcales</taxon>
        <taxon>Microbacteriaceae</taxon>
        <taxon>Luethyella</taxon>
    </lineage>
</organism>
<dbReference type="Gene3D" id="6.10.250.660">
    <property type="match status" value="1"/>
</dbReference>
<sequence>MSNTFPRAHRPRLGYRVEQVEDFLLRARAAYDSQPAGDGGLTADAIRHTAFSMQKGGYSTQHVDAAMERLEDAFAARERELAYQTVGNQAWFQEARSTAQVILNRLSRPNGHRFDRTNVLTVGYSTVDVDGFAAKLSKYFQDSLPLTVDDVRTTVFRPQRGGYREAQVDLVLDSVVDVMLAVR</sequence>
<dbReference type="EMBL" id="JBHSTP010000001">
    <property type="protein sequence ID" value="MFC6355262.1"/>
    <property type="molecule type" value="Genomic_DNA"/>
</dbReference>